<accession>A0AAN7K337</accession>
<dbReference type="Proteomes" id="UP001345219">
    <property type="component" value="Chromosome 15"/>
</dbReference>
<dbReference type="EMBL" id="JAXIOK010000012">
    <property type="protein sequence ID" value="KAK4757342.1"/>
    <property type="molecule type" value="Genomic_DNA"/>
</dbReference>
<protein>
    <submittedName>
        <fullName evidence="3">Uncharacterized protein</fullName>
    </submittedName>
</protein>
<evidence type="ECO:0000256" key="2">
    <source>
        <dbReference type="SAM" id="SignalP"/>
    </source>
</evidence>
<evidence type="ECO:0000256" key="1">
    <source>
        <dbReference type="SAM" id="MobiDB-lite"/>
    </source>
</evidence>
<reference evidence="3 4" key="1">
    <citation type="journal article" date="2023" name="Hortic Res">
        <title>Pangenome of water caltrop reveals structural variations and asymmetric subgenome divergence after allopolyploidization.</title>
        <authorList>
            <person name="Zhang X."/>
            <person name="Chen Y."/>
            <person name="Wang L."/>
            <person name="Yuan Y."/>
            <person name="Fang M."/>
            <person name="Shi L."/>
            <person name="Lu R."/>
            <person name="Comes H.P."/>
            <person name="Ma Y."/>
            <person name="Chen Y."/>
            <person name="Huang G."/>
            <person name="Zhou Y."/>
            <person name="Zheng Z."/>
            <person name="Qiu Y."/>
        </authorList>
    </citation>
    <scope>NUCLEOTIDE SEQUENCE [LARGE SCALE GENOMIC DNA]</scope>
    <source>
        <tissue evidence="3">Roots</tissue>
    </source>
</reference>
<dbReference type="AlphaFoldDB" id="A0AAN7K337"/>
<feature type="chain" id="PRO_5042862432" evidence="2">
    <location>
        <begin position="31"/>
        <end position="103"/>
    </location>
</feature>
<keyword evidence="4" id="KW-1185">Reference proteome</keyword>
<feature type="signal peptide" evidence="2">
    <location>
        <begin position="1"/>
        <end position="30"/>
    </location>
</feature>
<organism evidence="3 4">
    <name type="scientific">Trapa incisa</name>
    <dbReference type="NCBI Taxonomy" id="236973"/>
    <lineage>
        <taxon>Eukaryota</taxon>
        <taxon>Viridiplantae</taxon>
        <taxon>Streptophyta</taxon>
        <taxon>Embryophyta</taxon>
        <taxon>Tracheophyta</taxon>
        <taxon>Spermatophyta</taxon>
        <taxon>Magnoliopsida</taxon>
        <taxon>eudicotyledons</taxon>
        <taxon>Gunneridae</taxon>
        <taxon>Pentapetalae</taxon>
        <taxon>rosids</taxon>
        <taxon>malvids</taxon>
        <taxon>Myrtales</taxon>
        <taxon>Lythraceae</taxon>
        <taxon>Trapa</taxon>
    </lineage>
</organism>
<sequence length="103" mass="11040">MEGRASSSSPSLTRLLTLLLYLSHLLSSLAIPDTGRTFNAEAEATSSLDLDLPLSQEEGYTFDAGEEGLSVEGRMDMEEGMDYPGAGANKHHDPKSPLSIIMP</sequence>
<keyword evidence="2" id="KW-0732">Signal</keyword>
<name>A0AAN7K337_9MYRT</name>
<evidence type="ECO:0000313" key="3">
    <source>
        <dbReference type="EMBL" id="KAK4757342.1"/>
    </source>
</evidence>
<feature type="region of interest" description="Disordered" evidence="1">
    <location>
        <begin position="77"/>
        <end position="103"/>
    </location>
</feature>
<proteinExistence type="predicted"/>
<evidence type="ECO:0000313" key="4">
    <source>
        <dbReference type="Proteomes" id="UP001345219"/>
    </source>
</evidence>
<dbReference type="PANTHER" id="PTHR33474">
    <property type="entry name" value="TRANSMEMBRANE PROTEIN"/>
    <property type="match status" value="1"/>
</dbReference>
<dbReference type="PANTHER" id="PTHR33474:SF28">
    <property type="entry name" value="OS01G0815400 PROTEIN"/>
    <property type="match status" value="1"/>
</dbReference>
<gene>
    <name evidence="3" type="ORF">SAY87_018643</name>
</gene>
<comment type="caution">
    <text evidence="3">The sequence shown here is derived from an EMBL/GenBank/DDBJ whole genome shotgun (WGS) entry which is preliminary data.</text>
</comment>